<dbReference type="OrthoDB" id="5521101at2"/>
<proteinExistence type="predicted"/>
<comment type="caution">
    <text evidence="1">The sequence shown here is derived from an EMBL/GenBank/DDBJ whole genome shotgun (WGS) entry which is preliminary data.</text>
</comment>
<name>A0A7W8CTN1_9BACL</name>
<gene>
    <name evidence="1" type="ORF">HNQ44_001411</name>
</gene>
<keyword evidence="2" id="KW-1185">Reference proteome</keyword>
<dbReference type="Pfam" id="PF13289">
    <property type="entry name" value="SIR2_2"/>
    <property type="match status" value="1"/>
</dbReference>
<dbReference type="AlphaFoldDB" id="A0A7W8CTN1"/>
<organism evidence="1 2">
    <name type="scientific">Planococcus koreensis</name>
    <dbReference type="NCBI Taxonomy" id="112331"/>
    <lineage>
        <taxon>Bacteria</taxon>
        <taxon>Bacillati</taxon>
        <taxon>Bacillota</taxon>
        <taxon>Bacilli</taxon>
        <taxon>Bacillales</taxon>
        <taxon>Caryophanaceae</taxon>
        <taxon>Planococcus</taxon>
    </lineage>
</organism>
<reference evidence="1 2" key="1">
    <citation type="submission" date="2020-08" db="EMBL/GenBank/DDBJ databases">
        <title>Genomic Encyclopedia of Type Strains, Phase IV (KMG-IV): sequencing the most valuable type-strain genomes for metagenomic binning, comparative biology and taxonomic classification.</title>
        <authorList>
            <person name="Goeker M."/>
        </authorList>
    </citation>
    <scope>NUCLEOTIDE SEQUENCE [LARGE SCALE GENOMIC DNA]</scope>
    <source>
        <strain evidence="1 2">DSM 15895</strain>
    </source>
</reference>
<dbReference type="Proteomes" id="UP000525923">
    <property type="component" value="Unassembled WGS sequence"/>
</dbReference>
<accession>A0A7W8CTN1</accession>
<evidence type="ECO:0008006" key="3">
    <source>
        <dbReference type="Google" id="ProtNLM"/>
    </source>
</evidence>
<evidence type="ECO:0000313" key="2">
    <source>
        <dbReference type="Proteomes" id="UP000525923"/>
    </source>
</evidence>
<evidence type="ECO:0000313" key="1">
    <source>
        <dbReference type="EMBL" id="MBB5179987.1"/>
    </source>
</evidence>
<dbReference type="EMBL" id="JACHHE010000003">
    <property type="protein sequence ID" value="MBB5179987.1"/>
    <property type="molecule type" value="Genomic_DNA"/>
</dbReference>
<dbReference type="RefSeq" id="WP_135504360.1">
    <property type="nucleotide sequence ID" value="NZ_JACHHE010000003.1"/>
</dbReference>
<protein>
    <recommendedName>
        <fullName evidence="3">SIR2-like domain-containing protein</fullName>
    </recommendedName>
</protein>
<sequence>MEKKPFKNIKSKSISISEEQYMFEKYILYYFLEEFKLKKETIFTDFVIETNDNNSLKFDAILPKDWKNLKGPVLIEIRKKLNKKEFSKIAQNINSLPKNEIKTFLLILNVDSISINEPDYREIWQEVTDGQIELNIWDLKQVENNMRLSHNYKSNYNDLNFAEIEKTLIEETTEKQSISDNIGVLKNLIATNGCVLFLGSGVSKEYELPLWHELINGLSEDVVNNLEFSNDKEAEELNYLEKIMLKKELNYLLGSNTLLAANYLESGISNPEAELGEPNYRKEFNQRLRGVLYEKYEEPSNSDSQLKEIAEKIVSSKKNRGITKVITYNYDDLLQREIKKANPDFEIETVFRGDVAQSNRFPIYHVHGFLPEDDSKYKEYEIKDQEIVFTEKSYFDLQQLKNKSERNRVQSKALRRNIVVMVGLSLNDPNLRRLLLETEKEAEVKTYVLLHSHSIKKSKYLKDLKTQVGNRFLERHHQILRQNLLKLGVDVIWYENHEDVVKILKQIF</sequence>